<evidence type="ECO:0000259" key="7">
    <source>
        <dbReference type="Pfam" id="PF00460"/>
    </source>
</evidence>
<feature type="domain" description="Flagellar basal body rod protein N-terminal" evidence="7">
    <location>
        <begin position="11"/>
        <end position="36"/>
    </location>
</feature>
<evidence type="ECO:0000256" key="6">
    <source>
        <dbReference type="PIRNR" id="PIRNR002889"/>
    </source>
</evidence>
<keyword evidence="8" id="KW-0966">Cell projection</keyword>
<comment type="similarity">
    <text evidence="2 6">Belongs to the flagella basal body rod proteins family.</text>
</comment>
<evidence type="ECO:0000256" key="2">
    <source>
        <dbReference type="ARBA" id="ARBA00009677"/>
    </source>
</evidence>
<reference evidence="8 9" key="1">
    <citation type="submission" date="2019-03" db="EMBL/GenBank/DDBJ databases">
        <title>Genomics of glacier-inhabiting Cryobacterium strains.</title>
        <authorList>
            <person name="Liu Q."/>
            <person name="Xin Y.-H."/>
        </authorList>
    </citation>
    <scope>NUCLEOTIDE SEQUENCE [LARGE SCALE GENOMIC DNA]</scope>
    <source>
        <strain evidence="8 9">Hh34</strain>
    </source>
</reference>
<organism evidence="8 9">
    <name type="scientific">Cryobacterium levicorallinum</name>
    <dbReference type="NCBI Taxonomy" id="995038"/>
    <lineage>
        <taxon>Bacteria</taxon>
        <taxon>Bacillati</taxon>
        <taxon>Actinomycetota</taxon>
        <taxon>Actinomycetes</taxon>
        <taxon>Micrococcales</taxon>
        <taxon>Microbacteriaceae</taxon>
        <taxon>Cryobacterium</taxon>
    </lineage>
</organism>
<keyword evidence="4 6" id="KW-0975">Bacterial flagellum</keyword>
<dbReference type="GO" id="GO:0030694">
    <property type="term" value="C:bacterial-type flagellum basal body, rod"/>
    <property type="evidence" value="ECO:0007669"/>
    <property type="project" value="InterPro"/>
</dbReference>
<comment type="function">
    <text evidence="5 6">Structural component of flagellum, the bacterial motility apparatus. Part of the rod structure of flagellar basal body.</text>
</comment>
<dbReference type="InterPro" id="IPR019776">
    <property type="entry name" value="Flagellar_basal_body_rod_CS"/>
</dbReference>
<dbReference type="InterPro" id="IPR001444">
    <property type="entry name" value="Flag_bb_rod_N"/>
</dbReference>
<keyword evidence="8" id="KW-0969">Cilium</keyword>
<dbReference type="Proteomes" id="UP000297963">
    <property type="component" value="Unassembled WGS sequence"/>
</dbReference>
<evidence type="ECO:0000256" key="1">
    <source>
        <dbReference type="ARBA" id="ARBA00004117"/>
    </source>
</evidence>
<evidence type="ECO:0000313" key="8">
    <source>
        <dbReference type="EMBL" id="TFB81336.1"/>
    </source>
</evidence>
<evidence type="ECO:0000256" key="3">
    <source>
        <dbReference type="ARBA" id="ARBA00014376"/>
    </source>
</evidence>
<gene>
    <name evidence="8" type="ORF">E3O11_16920</name>
</gene>
<dbReference type="Pfam" id="PF00460">
    <property type="entry name" value="Flg_bb_rod"/>
    <property type="match status" value="1"/>
</dbReference>
<protein>
    <recommendedName>
        <fullName evidence="3 6">Flagellar basal body rod protein FlgB</fullName>
    </recommendedName>
</protein>
<name>A0A4R8VFK1_9MICO</name>
<keyword evidence="8" id="KW-0282">Flagellum</keyword>
<evidence type="ECO:0000256" key="5">
    <source>
        <dbReference type="ARBA" id="ARBA00024934"/>
    </source>
</evidence>
<dbReference type="EMBL" id="SOFE01000034">
    <property type="protein sequence ID" value="TFB81336.1"/>
    <property type="molecule type" value="Genomic_DNA"/>
</dbReference>
<evidence type="ECO:0000256" key="4">
    <source>
        <dbReference type="ARBA" id="ARBA00023143"/>
    </source>
</evidence>
<dbReference type="AlphaFoldDB" id="A0A4R8VFK1"/>
<comment type="subcellular location">
    <subcellularLocation>
        <location evidence="1 6">Bacterial flagellum basal body</location>
    </subcellularLocation>
</comment>
<sequence length="113" mass="11791">MLDSVTSVALTSALDGLALRQRTIANNIANINTPNYHAKVVSFENALAQSVQAGEGNVTAATTRSTAATNLNGNNVNLDTETLANIDALLRYQFAAKAVDGPATAMRTALRTS</sequence>
<dbReference type="InterPro" id="IPR006300">
    <property type="entry name" value="FlgB"/>
</dbReference>
<dbReference type="PIRSF" id="PIRSF002889">
    <property type="entry name" value="Rod_FlgB"/>
    <property type="match status" value="1"/>
</dbReference>
<comment type="caution">
    <text evidence="8">The sequence shown here is derived from an EMBL/GenBank/DDBJ whole genome shotgun (WGS) entry which is preliminary data.</text>
</comment>
<dbReference type="RefSeq" id="WP_092450650.1">
    <property type="nucleotide sequence ID" value="NZ_BKAC01000022.1"/>
</dbReference>
<proteinExistence type="inferred from homology"/>
<accession>A0A4R8VFK1</accession>
<dbReference type="PROSITE" id="PS00588">
    <property type="entry name" value="FLAGELLA_BB_ROD"/>
    <property type="match status" value="1"/>
</dbReference>
<comment type="subunit">
    <text evidence="6">The basal body constitutes a major portion of the flagellar organelle and consists of a number of rings mounted on a central rod.</text>
</comment>
<dbReference type="GO" id="GO:0071973">
    <property type="term" value="P:bacterial-type flagellum-dependent cell motility"/>
    <property type="evidence" value="ECO:0007669"/>
    <property type="project" value="InterPro"/>
</dbReference>
<evidence type="ECO:0000313" key="9">
    <source>
        <dbReference type="Proteomes" id="UP000297963"/>
    </source>
</evidence>